<dbReference type="PANTHER" id="PTHR30093">
    <property type="entry name" value="GENERAL SECRETION PATHWAY PROTEIN G"/>
    <property type="match status" value="1"/>
</dbReference>
<protein>
    <submittedName>
        <fullName evidence="5">Prepilin-type cleavage/methylation domain-containing protein</fullName>
    </submittedName>
</protein>
<name>A0A2S8GGV3_9BACT</name>
<keyword evidence="2" id="KW-1133">Transmembrane helix</keyword>
<evidence type="ECO:0000259" key="3">
    <source>
        <dbReference type="Pfam" id="PF07596"/>
    </source>
</evidence>
<dbReference type="Pfam" id="PF07596">
    <property type="entry name" value="SBP_bac_10"/>
    <property type="match status" value="1"/>
</dbReference>
<dbReference type="InterPro" id="IPR011453">
    <property type="entry name" value="DUF1559"/>
</dbReference>
<reference evidence="6 7" key="1">
    <citation type="submission" date="2018-02" db="EMBL/GenBank/DDBJ databases">
        <title>Comparative genomes isolates from brazilian mangrove.</title>
        <authorList>
            <person name="Araujo J.E."/>
            <person name="Taketani R.G."/>
            <person name="Silva M.C.P."/>
            <person name="Loureco M.V."/>
            <person name="Andreote F.D."/>
        </authorList>
    </citation>
    <scope>NUCLEOTIDE SEQUENCE [LARGE SCALE GENOMIC DNA]</scope>
    <source>
        <strain evidence="4 7">NAP PRIS-MGV</strain>
        <strain evidence="5 6">Nap-Phe MGV</strain>
    </source>
</reference>
<dbReference type="Gene3D" id="3.30.700.10">
    <property type="entry name" value="Glycoprotein, Type 4 Pilin"/>
    <property type="match status" value="1"/>
</dbReference>
<accession>A0A2S8GGV3</accession>
<dbReference type="OrthoDB" id="210498at2"/>
<feature type="domain" description="DUF1559" evidence="3">
    <location>
        <begin position="33"/>
        <end position="299"/>
    </location>
</feature>
<dbReference type="AlphaFoldDB" id="A0A2S8GGV3"/>
<dbReference type="Pfam" id="PF07963">
    <property type="entry name" value="N_methyl"/>
    <property type="match status" value="1"/>
</dbReference>
<evidence type="ECO:0000256" key="1">
    <source>
        <dbReference type="SAM" id="MobiDB-lite"/>
    </source>
</evidence>
<dbReference type="EMBL" id="PUHZ01000023">
    <property type="protein sequence ID" value="PQO43699.1"/>
    <property type="molecule type" value="Genomic_DNA"/>
</dbReference>
<proteinExistence type="predicted"/>
<dbReference type="EMBL" id="PUIB01000010">
    <property type="protein sequence ID" value="PQO40003.1"/>
    <property type="molecule type" value="Genomic_DNA"/>
</dbReference>
<feature type="region of interest" description="Disordered" evidence="1">
    <location>
        <begin position="129"/>
        <end position="155"/>
    </location>
</feature>
<dbReference type="SUPFAM" id="SSF54523">
    <property type="entry name" value="Pili subunits"/>
    <property type="match status" value="1"/>
</dbReference>
<feature type="transmembrane region" description="Helical" evidence="2">
    <location>
        <begin position="12"/>
        <end position="32"/>
    </location>
</feature>
<evidence type="ECO:0000256" key="2">
    <source>
        <dbReference type="SAM" id="Phobius"/>
    </source>
</evidence>
<organism evidence="5 6">
    <name type="scientific">Blastopirellula marina</name>
    <dbReference type="NCBI Taxonomy" id="124"/>
    <lineage>
        <taxon>Bacteria</taxon>
        <taxon>Pseudomonadati</taxon>
        <taxon>Planctomycetota</taxon>
        <taxon>Planctomycetia</taxon>
        <taxon>Pirellulales</taxon>
        <taxon>Pirellulaceae</taxon>
        <taxon>Blastopirellula</taxon>
    </lineage>
</organism>
<dbReference type="InterPro" id="IPR012902">
    <property type="entry name" value="N_methyl_site"/>
</dbReference>
<dbReference type="InterPro" id="IPR027558">
    <property type="entry name" value="Pre_pil_HX9DG_C"/>
</dbReference>
<dbReference type="Proteomes" id="UP000237819">
    <property type="component" value="Unassembled WGS sequence"/>
</dbReference>
<evidence type="ECO:0000313" key="7">
    <source>
        <dbReference type="Proteomes" id="UP000239388"/>
    </source>
</evidence>
<dbReference type="NCBIfam" id="TIGR04294">
    <property type="entry name" value="pre_pil_HX9DG"/>
    <property type="match status" value="1"/>
</dbReference>
<dbReference type="PANTHER" id="PTHR30093:SF2">
    <property type="entry name" value="TYPE II SECRETION SYSTEM PROTEIN H"/>
    <property type="match status" value="1"/>
</dbReference>
<dbReference type="Proteomes" id="UP000239388">
    <property type="component" value="Unassembled WGS sequence"/>
</dbReference>
<dbReference type="InterPro" id="IPR045584">
    <property type="entry name" value="Pilin-like"/>
</dbReference>
<comment type="caution">
    <text evidence="5">The sequence shown here is derived from an EMBL/GenBank/DDBJ whole genome shotgun (WGS) entry which is preliminary data.</text>
</comment>
<keyword evidence="2" id="KW-0812">Transmembrane</keyword>
<sequence>MRISKRPGFTLVELLVVIAIIGVLIALLLPAVQQAREAARRMTCSNHEKQLGLALHNYHDTHLVFPPGVFAAGLNSGMSTYPRNMSWMPVVLPFLEQAPLHDQLSPYMKTRASSDFPTALMDTPIETLMCPSDPNRGQTGEVHNPSNQDPPPDYDDGFHGNYLLCHGSEEITTTTDNAASGMFFYLSKTNFSSLTDGTSNTVMGAEILLVPSNVSGKRDWRGRYYRAEHLSSIVSTLLPPNTTASDKCRTCEGSPTNPSYAPCAQSTDTQVIYARSQHPGGVMVLLGDASVQFVAETIDTITWNRLGTRAGGEVVGEF</sequence>
<dbReference type="NCBIfam" id="TIGR02532">
    <property type="entry name" value="IV_pilin_GFxxxE"/>
    <property type="match status" value="1"/>
</dbReference>
<gene>
    <name evidence="5" type="ORF">C5Y93_24000</name>
    <name evidence="4" type="ORF">C5Y98_06700</name>
</gene>
<evidence type="ECO:0000313" key="6">
    <source>
        <dbReference type="Proteomes" id="UP000237819"/>
    </source>
</evidence>
<dbReference type="RefSeq" id="WP_105337984.1">
    <property type="nucleotide sequence ID" value="NZ_PUHZ01000023.1"/>
</dbReference>
<evidence type="ECO:0000313" key="4">
    <source>
        <dbReference type="EMBL" id="PQO40003.1"/>
    </source>
</evidence>
<evidence type="ECO:0000313" key="5">
    <source>
        <dbReference type="EMBL" id="PQO43699.1"/>
    </source>
</evidence>
<keyword evidence="2" id="KW-0472">Membrane</keyword>